<reference evidence="8 9" key="1">
    <citation type="submission" date="2020-06" db="EMBL/GenBank/DDBJ databases">
        <title>The yeast mating-type switching endonuclease HO is a domesticated member of an unorthodox homing genetic element family.</title>
        <authorList>
            <person name="Coughlan A.Y."/>
            <person name="Lombardi L."/>
            <person name="Braun-Galleani S."/>
            <person name="Martos A.R."/>
            <person name="Galeote V."/>
            <person name="Bigey F."/>
            <person name="Dequin S."/>
            <person name="Byrne K.P."/>
            <person name="Wolfe K.H."/>
        </authorList>
    </citation>
    <scope>NUCLEOTIDE SEQUENCE [LARGE SCALE GENOMIC DNA]</scope>
    <source>
        <strain evidence="8 9">CBS2947</strain>
    </source>
</reference>
<evidence type="ECO:0000256" key="2">
    <source>
        <dbReference type="ARBA" id="ARBA00006164"/>
    </source>
</evidence>
<name>A0A7H9HU88_9SACH</name>
<sequence>MSFEFHVESYLSNKQLNNQSVSLVIPRLARDRIHNVMYYKVNLHPVAMRGDTIKQLIKLIVRDFGTLKDQSINETHILGGFEFKCVLMKLVELRPSWDQLQVMLLEEDSSFNNKYIVALVLTYLRIQYYYLQDESELAMTIVNIFKKYIGDYRKMKSVALDMDCWSPSQTVTVCVVHTDELVDWLITKDEIWGFPLGKCQWCQYLNQDDTSSDDED</sequence>
<dbReference type="Proteomes" id="UP000510647">
    <property type="component" value="Chromosome 4"/>
</dbReference>
<keyword evidence="9" id="KW-1185">Reference proteome</keyword>
<comment type="similarity">
    <text evidence="2 7">Belongs to the PRP38 family.</text>
</comment>
<evidence type="ECO:0000256" key="5">
    <source>
        <dbReference type="ARBA" id="ARBA00023187"/>
    </source>
</evidence>
<dbReference type="GO" id="GO:0005681">
    <property type="term" value="C:spliceosomal complex"/>
    <property type="evidence" value="ECO:0007669"/>
    <property type="project" value="UniProtKB-KW"/>
</dbReference>
<evidence type="ECO:0000256" key="6">
    <source>
        <dbReference type="ARBA" id="ARBA00023242"/>
    </source>
</evidence>
<protein>
    <recommendedName>
        <fullName evidence="7">Pre-mRNA-splicing factor 38</fullName>
    </recommendedName>
</protein>
<keyword evidence="4 7" id="KW-0747">Spliceosome</keyword>
<proteinExistence type="inferred from homology"/>
<dbReference type="AlphaFoldDB" id="A0A7H9HU88"/>
<dbReference type="Pfam" id="PF03371">
    <property type="entry name" value="PRP38"/>
    <property type="match status" value="1"/>
</dbReference>
<accession>A0A7H9HU88</accession>
<comment type="subcellular location">
    <subcellularLocation>
        <location evidence="1 7">Nucleus</location>
    </subcellularLocation>
</comment>
<evidence type="ECO:0000313" key="8">
    <source>
        <dbReference type="EMBL" id="QLQ80297.1"/>
    </source>
</evidence>
<gene>
    <name evidence="8" type="ORF">HG537_0D02980</name>
</gene>
<evidence type="ECO:0000256" key="3">
    <source>
        <dbReference type="ARBA" id="ARBA00022664"/>
    </source>
</evidence>
<evidence type="ECO:0000256" key="7">
    <source>
        <dbReference type="RuleBase" id="RU367025"/>
    </source>
</evidence>
<keyword evidence="6 7" id="KW-0539">Nucleus</keyword>
<keyword evidence="5 7" id="KW-0508">mRNA splicing</keyword>
<dbReference type="InterPro" id="IPR005037">
    <property type="entry name" value="PRP38"/>
</dbReference>
<dbReference type="OrthoDB" id="190958at2759"/>
<evidence type="ECO:0000256" key="1">
    <source>
        <dbReference type="ARBA" id="ARBA00004123"/>
    </source>
</evidence>
<keyword evidence="3 7" id="KW-0507">mRNA processing</keyword>
<dbReference type="GO" id="GO:0000398">
    <property type="term" value="P:mRNA splicing, via spliceosome"/>
    <property type="evidence" value="ECO:0007669"/>
    <property type="project" value="UniProtKB-UniRule"/>
</dbReference>
<comment type="function">
    <text evidence="7">Required for pre-mRNA splicing.</text>
</comment>
<dbReference type="EMBL" id="CP059270">
    <property type="protein sequence ID" value="QLQ80297.1"/>
    <property type="molecule type" value="Genomic_DNA"/>
</dbReference>
<evidence type="ECO:0000313" key="9">
    <source>
        <dbReference type="Proteomes" id="UP000510647"/>
    </source>
</evidence>
<evidence type="ECO:0000256" key="4">
    <source>
        <dbReference type="ARBA" id="ARBA00022728"/>
    </source>
</evidence>
<dbReference type="PANTHER" id="PTHR23142">
    <property type="entry name" value="PRE-MRNA-SPLICING FACTOR 38A-RELATED"/>
    <property type="match status" value="1"/>
</dbReference>
<organism evidence="8 9">
    <name type="scientific">Torulaspora globosa</name>
    <dbReference type="NCBI Taxonomy" id="48254"/>
    <lineage>
        <taxon>Eukaryota</taxon>
        <taxon>Fungi</taxon>
        <taxon>Dikarya</taxon>
        <taxon>Ascomycota</taxon>
        <taxon>Saccharomycotina</taxon>
        <taxon>Saccharomycetes</taxon>
        <taxon>Saccharomycetales</taxon>
        <taxon>Saccharomycetaceae</taxon>
        <taxon>Torulaspora</taxon>
    </lineage>
</organism>